<gene>
    <name evidence="2" type="ORF">PODLI_1B012108</name>
</gene>
<feature type="compositionally biased region" description="Pro residues" evidence="1">
    <location>
        <begin position="151"/>
        <end position="160"/>
    </location>
</feature>
<proteinExistence type="predicted"/>
<organism evidence="2 3">
    <name type="scientific">Podarcis lilfordi</name>
    <name type="common">Lilford's wall lizard</name>
    <dbReference type="NCBI Taxonomy" id="74358"/>
    <lineage>
        <taxon>Eukaryota</taxon>
        <taxon>Metazoa</taxon>
        <taxon>Chordata</taxon>
        <taxon>Craniata</taxon>
        <taxon>Vertebrata</taxon>
        <taxon>Euteleostomi</taxon>
        <taxon>Lepidosauria</taxon>
        <taxon>Squamata</taxon>
        <taxon>Bifurcata</taxon>
        <taxon>Unidentata</taxon>
        <taxon>Episquamata</taxon>
        <taxon>Laterata</taxon>
        <taxon>Lacertibaenia</taxon>
        <taxon>Lacertidae</taxon>
        <taxon>Podarcis</taxon>
    </lineage>
</organism>
<feature type="region of interest" description="Disordered" evidence="1">
    <location>
        <begin position="1"/>
        <end position="25"/>
    </location>
</feature>
<name>A0AA35L6U5_9SAUR</name>
<feature type="compositionally biased region" description="Pro residues" evidence="1">
    <location>
        <begin position="169"/>
        <end position="181"/>
    </location>
</feature>
<feature type="compositionally biased region" description="Low complexity" evidence="1">
    <location>
        <begin position="182"/>
        <end position="191"/>
    </location>
</feature>
<reference evidence="2" key="1">
    <citation type="submission" date="2022-12" db="EMBL/GenBank/DDBJ databases">
        <authorList>
            <person name="Alioto T."/>
            <person name="Alioto T."/>
            <person name="Gomez Garrido J."/>
        </authorList>
    </citation>
    <scope>NUCLEOTIDE SEQUENCE</scope>
</reference>
<feature type="compositionally biased region" description="Polar residues" evidence="1">
    <location>
        <begin position="1"/>
        <end position="19"/>
    </location>
</feature>
<sequence length="191" mass="20287">MPENTHTNTGQAGNPNRAASSRCGVAPRAEERLTRHYFCMALNCSSKGTLGAGRRQDTTLPQQQGRRKPKPARALARAQRPVGHGTEGGEWDQKRPPRPLGARRGPGGFPPAPILPHKEQPLPGARRRLGQRHTPPGPAPSLGLTSVPSYDSPPPAPPARPATANSVRPLPPSSPARPSPSAPSLFSFCIQ</sequence>
<evidence type="ECO:0000256" key="1">
    <source>
        <dbReference type="SAM" id="MobiDB-lite"/>
    </source>
</evidence>
<feature type="region of interest" description="Disordered" evidence="1">
    <location>
        <begin position="45"/>
        <end position="191"/>
    </location>
</feature>
<evidence type="ECO:0000313" key="3">
    <source>
        <dbReference type="Proteomes" id="UP001178461"/>
    </source>
</evidence>
<dbReference type="EMBL" id="OX395138">
    <property type="protein sequence ID" value="CAI5790880.1"/>
    <property type="molecule type" value="Genomic_DNA"/>
</dbReference>
<dbReference type="Proteomes" id="UP001178461">
    <property type="component" value="Chromosome 13"/>
</dbReference>
<dbReference type="AlphaFoldDB" id="A0AA35L6U5"/>
<evidence type="ECO:0000313" key="2">
    <source>
        <dbReference type="EMBL" id="CAI5790880.1"/>
    </source>
</evidence>
<accession>A0AA35L6U5</accession>
<feature type="compositionally biased region" description="Low complexity" evidence="1">
    <location>
        <begin position="72"/>
        <end position="81"/>
    </location>
</feature>
<keyword evidence="3" id="KW-1185">Reference proteome</keyword>
<protein>
    <submittedName>
        <fullName evidence="2">Uncharacterized protein</fullName>
    </submittedName>
</protein>